<evidence type="ECO:0000313" key="3">
    <source>
        <dbReference type="Proteomes" id="UP000011083"/>
    </source>
</evidence>
<dbReference type="GeneID" id="14922771"/>
<evidence type="ECO:0000313" key="2">
    <source>
        <dbReference type="EMBL" id="ELR21856.1"/>
    </source>
</evidence>
<reference evidence="2 3" key="1">
    <citation type="journal article" date="2013" name="Genome Biol.">
        <title>Genome of Acanthamoeba castellanii highlights extensive lateral gene transfer and early evolution of tyrosine kinase signaling.</title>
        <authorList>
            <person name="Clarke M."/>
            <person name="Lohan A.J."/>
            <person name="Liu B."/>
            <person name="Lagkouvardos I."/>
            <person name="Roy S."/>
            <person name="Zafar N."/>
            <person name="Bertelli C."/>
            <person name="Schilde C."/>
            <person name="Kianianmomeni A."/>
            <person name="Burglin T.R."/>
            <person name="Frech C."/>
            <person name="Turcotte B."/>
            <person name="Kopec K.O."/>
            <person name="Synnott J.M."/>
            <person name="Choo C."/>
            <person name="Paponov I."/>
            <person name="Finkler A."/>
            <person name="Soon Heng Tan C."/>
            <person name="Hutchins A.P."/>
            <person name="Weinmeier T."/>
            <person name="Rattei T."/>
            <person name="Chu J.S."/>
            <person name="Gimenez G."/>
            <person name="Irimia M."/>
            <person name="Rigden D.J."/>
            <person name="Fitzpatrick D.A."/>
            <person name="Lorenzo-Morales J."/>
            <person name="Bateman A."/>
            <person name="Chiu C.H."/>
            <person name="Tang P."/>
            <person name="Hegemann P."/>
            <person name="Fromm H."/>
            <person name="Raoult D."/>
            <person name="Greub G."/>
            <person name="Miranda-Saavedra D."/>
            <person name="Chen N."/>
            <person name="Nash P."/>
            <person name="Ginger M.L."/>
            <person name="Horn M."/>
            <person name="Schaap P."/>
            <person name="Caler L."/>
            <person name="Loftus B."/>
        </authorList>
    </citation>
    <scope>NUCLEOTIDE SEQUENCE [LARGE SCALE GENOMIC DNA]</scope>
    <source>
        <strain evidence="2 3">Neff</strain>
    </source>
</reference>
<gene>
    <name evidence="2" type="ORF">ACA1_386950</name>
</gene>
<proteinExistence type="predicted"/>
<feature type="compositionally biased region" description="Acidic residues" evidence="1">
    <location>
        <begin position="165"/>
        <end position="179"/>
    </location>
</feature>
<dbReference type="AlphaFoldDB" id="L8HBS1"/>
<dbReference type="VEuPathDB" id="AmoebaDB:ACA1_386950"/>
<evidence type="ECO:0000256" key="1">
    <source>
        <dbReference type="SAM" id="MobiDB-lite"/>
    </source>
</evidence>
<dbReference type="Proteomes" id="UP000011083">
    <property type="component" value="Unassembled WGS sequence"/>
</dbReference>
<feature type="region of interest" description="Disordered" evidence="1">
    <location>
        <begin position="154"/>
        <end position="179"/>
    </location>
</feature>
<dbReference type="KEGG" id="acan:ACA1_386950"/>
<keyword evidence="3" id="KW-1185">Reference proteome</keyword>
<dbReference type="RefSeq" id="XP_004347238.1">
    <property type="nucleotide sequence ID" value="XM_004347188.1"/>
</dbReference>
<organism evidence="2 3">
    <name type="scientific">Acanthamoeba castellanii (strain ATCC 30010 / Neff)</name>
    <dbReference type="NCBI Taxonomy" id="1257118"/>
    <lineage>
        <taxon>Eukaryota</taxon>
        <taxon>Amoebozoa</taxon>
        <taxon>Discosea</taxon>
        <taxon>Longamoebia</taxon>
        <taxon>Centramoebida</taxon>
        <taxon>Acanthamoebidae</taxon>
        <taxon>Acanthamoeba</taxon>
    </lineage>
</organism>
<accession>L8HBS1</accession>
<name>L8HBS1_ACACF</name>
<protein>
    <submittedName>
        <fullName evidence="2">Uncharacterized protein</fullName>
    </submittedName>
</protein>
<dbReference type="EMBL" id="KB007900">
    <property type="protein sequence ID" value="ELR21856.1"/>
    <property type="molecule type" value="Genomic_DNA"/>
</dbReference>
<sequence length="547" mass="60976">MGITPSSSSSSSSSRSCPTYMLSPLRSPPMQPAIICTSTGVAEVLCELHHAPEHSTGTQLRLLVSEAHVDALQPSVTVHGFNGGPIWRPWTHLTQCRIKRGRANKAGWVAFFVCDVNWEWLECRNLDQTHRPTRHRLAVSVTNVQGQVIYRHQITQHKKRRAEVRDDDDNDDDDHGNEAAEGEDAVVLCHSCFNKFNARKEGLDSSLLQCLPLEKEASESNDDRQLAQPAQTGVVDALHGIGPVDDMLCDPEELTVEAGQELQPITWRLVDLCRHTIKDAEGHVIMLENSTLRVSEQSIKLSKGVATFTKLQAIISDEHPVATSLTFHFEGEDGNCSLTKHLPVTITAPLVPSDVHFYIHGEQRLELQAGQSLGVVRLELVDQAGRSFNRERMVSLSFEILGARFRLEGQSNLEVDCSQLKAPTTSGSFPVRICYLGPGNRRCDLEKRFQVIPAQPRKLVLGGTPIVKKFYVKEDKPVTLDLVLRLADEFYNLIANDQRLRHLMIQPVLIDGGSNRLSLRPVQFTPEGRAPFNETLSHLKHTCCQIS</sequence>